<reference evidence="2 3" key="1">
    <citation type="journal article" date="2017" name="Mycologia">
        <title>Bifiguratus adelaidae, gen. et sp. nov., a new member of Mucoromycotina in endophytic and soil-dwelling habitats.</title>
        <authorList>
            <person name="Torres-Cruz T.J."/>
            <person name="Billingsley Tobias T.L."/>
            <person name="Almatruk M."/>
            <person name="Hesse C."/>
            <person name="Kuske C.R."/>
            <person name="Desiro A."/>
            <person name="Benucci G.M."/>
            <person name="Bonito G."/>
            <person name="Stajich J.E."/>
            <person name="Dunlap C."/>
            <person name="Arnold A.E."/>
            <person name="Porras-Alfaro A."/>
        </authorList>
    </citation>
    <scope>NUCLEOTIDE SEQUENCE [LARGE SCALE GENOMIC DNA]</scope>
    <source>
        <strain evidence="2 3">AZ0501</strain>
    </source>
</reference>
<feature type="repeat" description="RCC1" evidence="1">
    <location>
        <begin position="334"/>
        <end position="398"/>
    </location>
</feature>
<comment type="caution">
    <text evidence="2">The sequence shown here is derived from an EMBL/GenBank/DDBJ whole genome shotgun (WGS) entry which is preliminary data.</text>
</comment>
<sequence>MSTWWKSTRGPLIRSLYSTSARIAPHSRALPLGAVLVGAAGIAFGYHTVSSTPVHSEASTDGSGSTKANKEDLGITKTSWSQQDQVNASWRQPGLYLWGSNRYGIVDPDGPPEIVKGPKRLAFFDGQYLRDVTLAEKHAAAVLINGDVYQWGMLSQIPGKSQPQPSACLEGRDIVQITVSNECLFALSKKGHLYMVYMGGPNKQIKSDIIIKKDGGGRGWWPFSSMPSLPSNAFYVDTSKALHNQKVTSIAAGSHHLLLTTSDGRVFAASLDDEGNSNGQLGIGHMAPVNPGQLHEVAGDLIGKQSIQVVAGERHSVVSYANLAFYPIARTADGRAFTFGSNKFGQLCQGDYSLSKLNIPEPTEVTLLYPSNRGSKPQALNVVQVSAGGNNTYFVVDKIDSNKETGVSRQVTQAFAAGMGQYGQLGNGMWSQMKGSPTKIAAVSDLLEYEESLNEVVPIRINAIHAGQTHCVAVLDNVTNVDALPKDNVAHFGHDVFIWGHNQDGQLGNGKRNNVATPMHALPLDADQPVTIKPEEDHGVTINRLQLAPKTRMKTSNGKKVDVDQKVMAGVGVTAVYSHVDPQSL</sequence>
<protein>
    <submittedName>
        <fullName evidence="2">Uncharacterized protein</fullName>
    </submittedName>
</protein>
<dbReference type="GO" id="GO:0034551">
    <property type="term" value="P:mitochondrial respiratory chain complex III assembly"/>
    <property type="evidence" value="ECO:0007669"/>
    <property type="project" value="TreeGrafter"/>
</dbReference>
<dbReference type="InterPro" id="IPR000408">
    <property type="entry name" value="Reg_chr_condens"/>
</dbReference>
<dbReference type="Gene3D" id="2.130.10.30">
    <property type="entry name" value="Regulator of chromosome condensation 1/beta-lactamase-inhibitor protein II"/>
    <property type="match status" value="2"/>
</dbReference>
<dbReference type="AlphaFoldDB" id="A0A261XXL3"/>
<dbReference type="EMBL" id="MVBO01000107">
    <property type="protein sequence ID" value="OZJ03058.1"/>
    <property type="molecule type" value="Genomic_DNA"/>
</dbReference>
<evidence type="ECO:0000313" key="3">
    <source>
        <dbReference type="Proteomes" id="UP000242875"/>
    </source>
</evidence>
<organism evidence="2 3">
    <name type="scientific">Bifiguratus adelaidae</name>
    <dbReference type="NCBI Taxonomy" id="1938954"/>
    <lineage>
        <taxon>Eukaryota</taxon>
        <taxon>Fungi</taxon>
        <taxon>Fungi incertae sedis</taxon>
        <taxon>Mucoromycota</taxon>
        <taxon>Mucoromycotina</taxon>
        <taxon>Endogonomycetes</taxon>
        <taxon>Endogonales</taxon>
        <taxon>Endogonales incertae sedis</taxon>
        <taxon>Bifiguratus</taxon>
    </lineage>
</organism>
<dbReference type="InterPro" id="IPR009091">
    <property type="entry name" value="RCC1/BLIP-II"/>
</dbReference>
<dbReference type="OrthoDB" id="10256179at2759"/>
<evidence type="ECO:0000256" key="1">
    <source>
        <dbReference type="PROSITE-ProRule" id="PRU00235"/>
    </source>
</evidence>
<dbReference type="SUPFAM" id="SSF50985">
    <property type="entry name" value="RCC1/BLIP-II"/>
    <property type="match status" value="1"/>
</dbReference>
<feature type="repeat" description="RCC1" evidence="1">
    <location>
        <begin position="494"/>
        <end position="545"/>
    </location>
</feature>
<dbReference type="GO" id="GO:0005743">
    <property type="term" value="C:mitochondrial inner membrane"/>
    <property type="evidence" value="ECO:0007669"/>
    <property type="project" value="TreeGrafter"/>
</dbReference>
<proteinExistence type="predicted"/>
<dbReference type="PROSITE" id="PS50012">
    <property type="entry name" value="RCC1_3"/>
    <property type="match status" value="3"/>
</dbReference>
<keyword evidence="3" id="KW-1185">Reference proteome</keyword>
<accession>A0A261XXL3</accession>
<gene>
    <name evidence="2" type="ORF">BZG36_03779</name>
</gene>
<dbReference type="Pfam" id="PF00415">
    <property type="entry name" value="RCC1"/>
    <property type="match status" value="2"/>
</dbReference>
<dbReference type="PANTHER" id="PTHR47563:SF1">
    <property type="entry name" value="PROTEIN FMP25, MITOCHONDRIAL"/>
    <property type="match status" value="1"/>
</dbReference>
<dbReference type="InterPro" id="IPR053245">
    <property type="entry name" value="MitoProcess-Associated"/>
</dbReference>
<feature type="repeat" description="RCC1" evidence="1">
    <location>
        <begin position="412"/>
        <end position="477"/>
    </location>
</feature>
<dbReference type="PANTHER" id="PTHR47563">
    <property type="entry name" value="PROTEIN FMP25, MITOCHONDRIAL"/>
    <property type="match status" value="1"/>
</dbReference>
<name>A0A261XXL3_9FUNG</name>
<evidence type="ECO:0000313" key="2">
    <source>
        <dbReference type="EMBL" id="OZJ03058.1"/>
    </source>
</evidence>
<dbReference type="Proteomes" id="UP000242875">
    <property type="component" value="Unassembled WGS sequence"/>
</dbReference>